<keyword evidence="8 10" id="KW-0472">Membrane</keyword>
<comment type="similarity">
    <text evidence="3 10">Belongs to the cytochrome c oxidase bacterial subunit CtaF family.</text>
</comment>
<evidence type="ECO:0000256" key="11">
    <source>
        <dbReference type="SAM" id="Phobius"/>
    </source>
</evidence>
<evidence type="ECO:0000256" key="6">
    <source>
        <dbReference type="ARBA" id="ARBA00022967"/>
    </source>
</evidence>
<dbReference type="RefSeq" id="WP_035849974.1">
    <property type="nucleotide sequence ID" value="NZ_KK073874.1"/>
</dbReference>
<keyword evidence="13" id="KW-1185">Reference proteome</keyword>
<organism evidence="12 13">
    <name type="scientific">Cryptosporangium arvum DSM 44712</name>
    <dbReference type="NCBI Taxonomy" id="927661"/>
    <lineage>
        <taxon>Bacteria</taxon>
        <taxon>Bacillati</taxon>
        <taxon>Actinomycetota</taxon>
        <taxon>Actinomycetes</taxon>
        <taxon>Cryptosporangiales</taxon>
        <taxon>Cryptosporangiaceae</taxon>
        <taxon>Cryptosporangium</taxon>
    </lineage>
</organism>
<accession>A0A010ZUI8</accession>
<evidence type="ECO:0000256" key="8">
    <source>
        <dbReference type="ARBA" id="ARBA00023136"/>
    </source>
</evidence>
<evidence type="ECO:0000313" key="12">
    <source>
        <dbReference type="EMBL" id="EXG80862.1"/>
    </source>
</evidence>
<comment type="caution">
    <text evidence="12">The sequence shown here is derived from an EMBL/GenBank/DDBJ whole genome shotgun (WGS) entry which is preliminary data.</text>
</comment>
<gene>
    <name evidence="12" type="ORF">CryarDRAFT_1957</name>
</gene>
<feature type="transmembrane region" description="Helical" evidence="11">
    <location>
        <begin position="36"/>
        <end position="59"/>
    </location>
</feature>
<evidence type="ECO:0000256" key="3">
    <source>
        <dbReference type="ARBA" id="ARBA00006870"/>
    </source>
</evidence>
<dbReference type="Pfam" id="PF12270">
    <property type="entry name" value="Cyt_c_ox_IV"/>
    <property type="match status" value="1"/>
</dbReference>
<dbReference type="OrthoDB" id="5244617at2"/>
<keyword evidence="7 11" id="KW-1133">Transmembrane helix</keyword>
<dbReference type="PIRSF" id="PIRSF017385">
    <property type="entry name" value="CtaF"/>
    <property type="match status" value="1"/>
</dbReference>
<proteinExistence type="inferred from homology"/>
<dbReference type="Proteomes" id="UP000021053">
    <property type="component" value="Unassembled WGS sequence"/>
</dbReference>
<dbReference type="HOGENOM" id="CLU_145919_0_0_11"/>
<evidence type="ECO:0000256" key="1">
    <source>
        <dbReference type="ARBA" id="ARBA00002536"/>
    </source>
</evidence>
<evidence type="ECO:0000256" key="4">
    <source>
        <dbReference type="ARBA" id="ARBA00022475"/>
    </source>
</evidence>
<comment type="catalytic activity">
    <reaction evidence="9 10">
        <text>4 Fe(II)-[cytochrome c] + O2 + 8 H(+)(in) = 4 Fe(III)-[cytochrome c] + 2 H2O + 4 H(+)(out)</text>
        <dbReference type="Rhea" id="RHEA:11436"/>
        <dbReference type="Rhea" id="RHEA-COMP:10350"/>
        <dbReference type="Rhea" id="RHEA-COMP:14399"/>
        <dbReference type="ChEBI" id="CHEBI:15377"/>
        <dbReference type="ChEBI" id="CHEBI:15378"/>
        <dbReference type="ChEBI" id="CHEBI:15379"/>
        <dbReference type="ChEBI" id="CHEBI:29033"/>
        <dbReference type="ChEBI" id="CHEBI:29034"/>
        <dbReference type="EC" id="7.1.1.9"/>
    </reaction>
</comment>
<dbReference type="GO" id="GO:0022900">
    <property type="term" value="P:electron transport chain"/>
    <property type="evidence" value="ECO:0007669"/>
    <property type="project" value="InterPro"/>
</dbReference>
<dbReference type="AlphaFoldDB" id="A0A010ZUI8"/>
<dbReference type="EMBL" id="JFBT01000001">
    <property type="protein sequence ID" value="EXG80862.1"/>
    <property type="molecule type" value="Genomic_DNA"/>
</dbReference>
<comment type="subunit">
    <text evidence="10">Associates with subunits I, II and III to form cytochrome c oxidase.</text>
</comment>
<keyword evidence="4 10" id="KW-1003">Cell membrane</keyword>
<evidence type="ECO:0000256" key="10">
    <source>
        <dbReference type="PIRNR" id="PIRNR017385"/>
    </source>
</evidence>
<evidence type="ECO:0000256" key="5">
    <source>
        <dbReference type="ARBA" id="ARBA00022692"/>
    </source>
</evidence>
<keyword evidence="6 10" id="KW-1278">Translocase</keyword>
<feature type="transmembrane region" description="Helical" evidence="11">
    <location>
        <begin position="113"/>
        <end position="132"/>
    </location>
</feature>
<comment type="subcellular location">
    <subcellularLocation>
        <location evidence="2">Cell membrane</location>
        <topology evidence="2">Multi-pass membrane protein</topology>
    </subcellularLocation>
</comment>
<name>A0A010ZUI8_9ACTN</name>
<comment type="function">
    <text evidence="1 10">Part of cytochrome c oxidase, its function is unknown.</text>
</comment>
<evidence type="ECO:0000313" key="13">
    <source>
        <dbReference type="Proteomes" id="UP000021053"/>
    </source>
</evidence>
<dbReference type="InterPro" id="IPR021050">
    <property type="entry name" value="Cyt_c_oxidase_su4_actinobac"/>
</dbReference>
<dbReference type="GO" id="GO:0005886">
    <property type="term" value="C:plasma membrane"/>
    <property type="evidence" value="ECO:0007669"/>
    <property type="project" value="UniProtKB-SubCell"/>
</dbReference>
<evidence type="ECO:0000256" key="9">
    <source>
        <dbReference type="ARBA" id="ARBA00047816"/>
    </source>
</evidence>
<evidence type="ECO:0000256" key="7">
    <source>
        <dbReference type="ARBA" id="ARBA00022989"/>
    </source>
</evidence>
<reference evidence="12 13" key="1">
    <citation type="submission" date="2013-07" db="EMBL/GenBank/DDBJ databases">
        <authorList>
            <consortium name="DOE Joint Genome Institute"/>
            <person name="Eisen J."/>
            <person name="Huntemann M."/>
            <person name="Han J."/>
            <person name="Chen A."/>
            <person name="Kyrpides N."/>
            <person name="Mavromatis K."/>
            <person name="Markowitz V."/>
            <person name="Palaniappan K."/>
            <person name="Ivanova N."/>
            <person name="Schaumberg A."/>
            <person name="Pati A."/>
            <person name="Liolios K."/>
            <person name="Nordberg H.P."/>
            <person name="Cantor M.N."/>
            <person name="Hua S.X."/>
            <person name="Woyke T."/>
        </authorList>
    </citation>
    <scope>NUCLEOTIDE SEQUENCE [LARGE SCALE GENOMIC DNA]</scope>
    <source>
        <strain evidence="12 13">DSM 44712</strain>
    </source>
</reference>
<dbReference type="PATRIC" id="fig|927661.3.peg.1921"/>
<dbReference type="EC" id="7.1.1.9" evidence="10"/>
<protein>
    <recommendedName>
        <fullName evidence="10">Cytochrome c oxidase polypeptide 4</fullName>
        <ecNumber evidence="10">7.1.1.9</ecNumber>
    </recommendedName>
    <alternativeName>
        <fullName evidence="10">Cytochrome aa3 subunit 4</fullName>
    </alternativeName>
    <alternativeName>
        <fullName evidence="10">Cytochrome c oxidase polypeptide IV</fullName>
    </alternativeName>
</protein>
<feature type="transmembrane region" description="Helical" evidence="11">
    <location>
        <begin position="89"/>
        <end position="107"/>
    </location>
</feature>
<keyword evidence="5 11" id="KW-0812">Transmembrane</keyword>
<evidence type="ECO:0000256" key="2">
    <source>
        <dbReference type="ARBA" id="ARBA00004651"/>
    </source>
</evidence>
<sequence>MKSESRIFNLLALFLFAMAAVYGVWTSKIDEGTEWVGVVALILSGLLCGMCGQFFSLVARRIEPRPEDRSDAEISEGAGDLGFFSPGSYWPFGIAVAASIAGLGVAYWFPWLIALGVIAVLFAVTGLLFEYYTRTGEH</sequence>
<dbReference type="GO" id="GO:0004129">
    <property type="term" value="F:cytochrome-c oxidase activity"/>
    <property type="evidence" value="ECO:0007669"/>
    <property type="project" value="UniProtKB-EC"/>
</dbReference>